<accession>A0ABN9S865</accession>
<protein>
    <submittedName>
        <fullName evidence="2">Uncharacterized protein</fullName>
    </submittedName>
</protein>
<evidence type="ECO:0000256" key="1">
    <source>
        <dbReference type="SAM" id="MobiDB-lite"/>
    </source>
</evidence>
<keyword evidence="3" id="KW-1185">Reference proteome</keyword>
<sequence>GRQIGPCHEDAREGRKGRGRPFRSFLSGARPTKVVKDGAITWHFMALKIKWARRTRDGSLSRKATCLPLLLSPGSRGSLSRIARPPRAMCSDVGQVRQCAPQCGDVQRCGLGEASETA</sequence>
<feature type="compositionally biased region" description="Basic and acidic residues" evidence="1">
    <location>
        <begin position="7"/>
        <end position="16"/>
    </location>
</feature>
<evidence type="ECO:0000313" key="2">
    <source>
        <dbReference type="EMBL" id="CAK0826522.1"/>
    </source>
</evidence>
<evidence type="ECO:0000313" key="3">
    <source>
        <dbReference type="Proteomes" id="UP001189429"/>
    </source>
</evidence>
<feature type="region of interest" description="Disordered" evidence="1">
    <location>
        <begin position="1"/>
        <end position="25"/>
    </location>
</feature>
<dbReference type="Proteomes" id="UP001189429">
    <property type="component" value="Unassembled WGS sequence"/>
</dbReference>
<gene>
    <name evidence="2" type="ORF">PCOR1329_LOCUS26347</name>
</gene>
<dbReference type="EMBL" id="CAUYUJ010009348">
    <property type="protein sequence ID" value="CAK0826522.1"/>
    <property type="molecule type" value="Genomic_DNA"/>
</dbReference>
<feature type="non-terminal residue" evidence="2">
    <location>
        <position position="1"/>
    </location>
</feature>
<organism evidence="2 3">
    <name type="scientific">Prorocentrum cordatum</name>
    <dbReference type="NCBI Taxonomy" id="2364126"/>
    <lineage>
        <taxon>Eukaryota</taxon>
        <taxon>Sar</taxon>
        <taxon>Alveolata</taxon>
        <taxon>Dinophyceae</taxon>
        <taxon>Prorocentrales</taxon>
        <taxon>Prorocentraceae</taxon>
        <taxon>Prorocentrum</taxon>
    </lineage>
</organism>
<reference evidence="2" key="1">
    <citation type="submission" date="2023-10" db="EMBL/GenBank/DDBJ databases">
        <authorList>
            <person name="Chen Y."/>
            <person name="Shah S."/>
            <person name="Dougan E. K."/>
            <person name="Thang M."/>
            <person name="Chan C."/>
        </authorList>
    </citation>
    <scope>NUCLEOTIDE SEQUENCE [LARGE SCALE GENOMIC DNA]</scope>
</reference>
<name>A0ABN9S865_9DINO</name>
<proteinExistence type="predicted"/>
<comment type="caution">
    <text evidence="2">The sequence shown here is derived from an EMBL/GenBank/DDBJ whole genome shotgun (WGS) entry which is preliminary data.</text>
</comment>